<evidence type="ECO:0000256" key="8">
    <source>
        <dbReference type="ARBA" id="ARBA00022640"/>
    </source>
</evidence>
<keyword evidence="6" id="KW-0602">Photosynthesis</keyword>
<comment type="catalytic activity">
    <reaction evidence="15">
        <text>2 (2R)-3-phosphoglycerate + 2 H(+) = D-ribulose 1,5-bisphosphate + CO2 + H2O</text>
        <dbReference type="Rhea" id="RHEA:23124"/>
        <dbReference type="ChEBI" id="CHEBI:15377"/>
        <dbReference type="ChEBI" id="CHEBI:15378"/>
        <dbReference type="ChEBI" id="CHEBI:16526"/>
        <dbReference type="ChEBI" id="CHEBI:57870"/>
        <dbReference type="ChEBI" id="CHEBI:58272"/>
        <dbReference type="EC" id="4.1.1.39"/>
    </reaction>
</comment>
<dbReference type="InterPro" id="IPR036422">
    <property type="entry name" value="RuBisCO_lsu_N_sf"/>
</dbReference>
<dbReference type="PANTHER" id="PTHR42704">
    <property type="entry name" value="RIBULOSE BISPHOSPHATE CARBOXYLASE"/>
    <property type="match status" value="1"/>
</dbReference>
<evidence type="ECO:0000256" key="3">
    <source>
        <dbReference type="ARBA" id="ARBA00012287"/>
    </source>
</evidence>
<reference evidence="18 19" key="1">
    <citation type="submission" date="2023-03" db="EMBL/GenBank/DDBJ databases">
        <title>WGS of Gossypium arboreum.</title>
        <authorList>
            <person name="Yu D."/>
        </authorList>
    </citation>
    <scope>NUCLEOTIDE SEQUENCE [LARGE SCALE GENOMIC DNA]</scope>
    <source>
        <tissue evidence="18">Leaf</tissue>
    </source>
</reference>
<evidence type="ECO:0000313" key="19">
    <source>
        <dbReference type="Proteomes" id="UP001358586"/>
    </source>
</evidence>
<dbReference type="EC" id="4.1.1.39" evidence="3"/>
<keyword evidence="10" id="KW-0503">Monooxygenase</keyword>
<evidence type="ECO:0000256" key="4">
    <source>
        <dbReference type="ARBA" id="ARBA00017725"/>
    </source>
</evidence>
<evidence type="ECO:0000256" key="16">
    <source>
        <dbReference type="SAM" id="MobiDB-lite"/>
    </source>
</evidence>
<evidence type="ECO:0000256" key="6">
    <source>
        <dbReference type="ARBA" id="ARBA00022531"/>
    </source>
</evidence>
<keyword evidence="11" id="KW-0601">Photorespiration</keyword>
<keyword evidence="19" id="KW-1185">Reference proteome</keyword>
<keyword evidence="13" id="KW-0120">Carbon dioxide fixation</keyword>
<keyword evidence="9" id="KW-0560">Oxidoreductase</keyword>
<evidence type="ECO:0000256" key="15">
    <source>
        <dbReference type="ARBA" id="ARBA00049469"/>
    </source>
</evidence>
<evidence type="ECO:0000256" key="12">
    <source>
        <dbReference type="ARBA" id="ARBA00023239"/>
    </source>
</evidence>
<accession>A0ABR0P2C4</accession>
<feature type="compositionally biased region" description="Low complexity" evidence="16">
    <location>
        <begin position="18"/>
        <end position="34"/>
    </location>
</feature>
<name>A0ABR0P2C4_GOSAR</name>
<dbReference type="PANTHER" id="PTHR42704:SF15">
    <property type="entry name" value="RIBULOSE BISPHOSPHATE CARBOXYLASE LARGE CHAIN"/>
    <property type="match status" value="1"/>
</dbReference>
<keyword evidence="12" id="KW-0456">Lyase</keyword>
<keyword evidence="8" id="KW-0934">Plastid</keyword>
<evidence type="ECO:0000256" key="5">
    <source>
        <dbReference type="ARBA" id="ARBA00022528"/>
    </source>
</evidence>
<evidence type="ECO:0000256" key="2">
    <source>
        <dbReference type="ARBA" id="ARBA00006204"/>
    </source>
</evidence>
<evidence type="ECO:0000256" key="7">
    <source>
        <dbReference type="ARBA" id="ARBA00022567"/>
    </source>
</evidence>
<comment type="caution">
    <text evidence="18">The sequence shown here is derived from an EMBL/GenBank/DDBJ whole genome shotgun (WGS) entry which is preliminary data.</text>
</comment>
<comment type="catalytic activity">
    <reaction evidence="14">
        <text>D-ribulose 1,5-bisphosphate + O2 = 2-phosphoglycolate + (2R)-3-phosphoglycerate + 2 H(+)</text>
        <dbReference type="Rhea" id="RHEA:36631"/>
        <dbReference type="ChEBI" id="CHEBI:15378"/>
        <dbReference type="ChEBI" id="CHEBI:15379"/>
        <dbReference type="ChEBI" id="CHEBI:57870"/>
        <dbReference type="ChEBI" id="CHEBI:58033"/>
        <dbReference type="ChEBI" id="CHEBI:58272"/>
    </reaction>
</comment>
<evidence type="ECO:0000313" key="18">
    <source>
        <dbReference type="EMBL" id="KAK5812305.1"/>
    </source>
</evidence>
<dbReference type="InterPro" id="IPR033966">
    <property type="entry name" value="RuBisCO"/>
</dbReference>
<evidence type="ECO:0000256" key="13">
    <source>
        <dbReference type="ARBA" id="ARBA00023300"/>
    </source>
</evidence>
<evidence type="ECO:0000259" key="17">
    <source>
        <dbReference type="Pfam" id="PF02788"/>
    </source>
</evidence>
<feature type="region of interest" description="Disordered" evidence="16">
    <location>
        <begin position="9"/>
        <end position="43"/>
    </location>
</feature>
<comment type="subcellular location">
    <subcellularLocation>
        <location evidence="1">Plastid</location>
        <location evidence="1">Chloroplast</location>
    </subcellularLocation>
</comment>
<sequence length="135" mass="15225">MMLCLKPEVLDEDHHPQSRNSNTTNGNENRNCNGVTSQPGVPPEEARAVVVAESSTSTWTTVWTDGVTSLDRYKGRCYHIEPVPREEDQYIYYVACPLDLFEEGSTDKALCALRLEDLRIFTAYIKTFQGPSHSI</sequence>
<dbReference type="EMBL" id="JARKNE010000008">
    <property type="protein sequence ID" value="KAK5812305.1"/>
    <property type="molecule type" value="Genomic_DNA"/>
</dbReference>
<gene>
    <name evidence="18" type="ORF">PVK06_027734</name>
</gene>
<dbReference type="Proteomes" id="UP001358586">
    <property type="component" value="Chromosome 8"/>
</dbReference>
<evidence type="ECO:0000256" key="9">
    <source>
        <dbReference type="ARBA" id="ARBA00023002"/>
    </source>
</evidence>
<keyword evidence="7" id="KW-0113">Calvin cycle</keyword>
<keyword evidence="5" id="KW-0150">Chloroplast</keyword>
<protein>
    <recommendedName>
        <fullName evidence="4">Ribulose bisphosphate carboxylase large chain</fullName>
        <ecNumber evidence="3">4.1.1.39</ecNumber>
    </recommendedName>
</protein>
<evidence type="ECO:0000256" key="14">
    <source>
        <dbReference type="ARBA" id="ARBA00048059"/>
    </source>
</evidence>
<comment type="similarity">
    <text evidence="2">Belongs to the RuBisCO large chain family. Type I subfamily.</text>
</comment>
<evidence type="ECO:0000256" key="11">
    <source>
        <dbReference type="ARBA" id="ARBA00023238"/>
    </source>
</evidence>
<dbReference type="Pfam" id="PF02788">
    <property type="entry name" value="RuBisCO_large_N"/>
    <property type="match status" value="1"/>
</dbReference>
<feature type="domain" description="Ribulose bisphosphate carboxylase large subunit ferrodoxin-like N-terminal" evidence="17">
    <location>
        <begin position="36"/>
        <end position="110"/>
    </location>
</feature>
<proteinExistence type="inferred from homology"/>
<dbReference type="InterPro" id="IPR017443">
    <property type="entry name" value="RuBisCO_lsu_fd_N"/>
</dbReference>
<organism evidence="18 19">
    <name type="scientific">Gossypium arboreum</name>
    <name type="common">Tree cotton</name>
    <name type="synonym">Gossypium nanking</name>
    <dbReference type="NCBI Taxonomy" id="29729"/>
    <lineage>
        <taxon>Eukaryota</taxon>
        <taxon>Viridiplantae</taxon>
        <taxon>Streptophyta</taxon>
        <taxon>Embryophyta</taxon>
        <taxon>Tracheophyta</taxon>
        <taxon>Spermatophyta</taxon>
        <taxon>Magnoliopsida</taxon>
        <taxon>eudicotyledons</taxon>
        <taxon>Gunneridae</taxon>
        <taxon>Pentapetalae</taxon>
        <taxon>rosids</taxon>
        <taxon>malvids</taxon>
        <taxon>Malvales</taxon>
        <taxon>Malvaceae</taxon>
        <taxon>Malvoideae</taxon>
        <taxon>Gossypium</taxon>
    </lineage>
</organism>
<dbReference type="SUPFAM" id="SSF54966">
    <property type="entry name" value="RuBisCO, large subunit, small (N-terminal) domain"/>
    <property type="match status" value="1"/>
</dbReference>
<evidence type="ECO:0000256" key="10">
    <source>
        <dbReference type="ARBA" id="ARBA00023033"/>
    </source>
</evidence>
<evidence type="ECO:0000256" key="1">
    <source>
        <dbReference type="ARBA" id="ARBA00004229"/>
    </source>
</evidence>
<dbReference type="Gene3D" id="3.30.70.150">
    <property type="entry name" value="RuBisCO large subunit, N-terminal domain"/>
    <property type="match status" value="1"/>
</dbReference>